<reference evidence="1 2" key="1">
    <citation type="journal article" date="2019" name="Commun. Biol.">
        <title>The bagworm genome reveals a unique fibroin gene that provides high tensile strength.</title>
        <authorList>
            <person name="Kono N."/>
            <person name="Nakamura H."/>
            <person name="Ohtoshi R."/>
            <person name="Tomita M."/>
            <person name="Numata K."/>
            <person name="Arakawa K."/>
        </authorList>
    </citation>
    <scope>NUCLEOTIDE SEQUENCE [LARGE SCALE GENOMIC DNA]</scope>
</reference>
<evidence type="ECO:0000313" key="2">
    <source>
        <dbReference type="Proteomes" id="UP000299102"/>
    </source>
</evidence>
<keyword evidence="2" id="KW-1185">Reference proteome</keyword>
<comment type="caution">
    <text evidence="1">The sequence shown here is derived from an EMBL/GenBank/DDBJ whole genome shotgun (WGS) entry which is preliminary data.</text>
</comment>
<dbReference type="OrthoDB" id="7316911at2759"/>
<gene>
    <name evidence="1" type="ORF">EVAR_96831_1</name>
</gene>
<sequence>MDAELKNGSWQWYRDAVRSWLEDPGVEEFQELNLTSLKMDEAYMTGESPRDVGVYAVSDDCFRGCAVFIECRHQRPRSRCERRKPRLMILKCVYKFAPCSGRIYLHLAPVFV</sequence>
<proteinExistence type="predicted"/>
<protein>
    <submittedName>
        <fullName evidence="1">Uncharacterized protein</fullName>
    </submittedName>
</protein>
<name>A0A4C1WCN9_EUMVA</name>
<dbReference type="AlphaFoldDB" id="A0A4C1WCN9"/>
<organism evidence="1 2">
    <name type="scientific">Eumeta variegata</name>
    <name type="common">Bagworm moth</name>
    <name type="synonym">Eumeta japonica</name>
    <dbReference type="NCBI Taxonomy" id="151549"/>
    <lineage>
        <taxon>Eukaryota</taxon>
        <taxon>Metazoa</taxon>
        <taxon>Ecdysozoa</taxon>
        <taxon>Arthropoda</taxon>
        <taxon>Hexapoda</taxon>
        <taxon>Insecta</taxon>
        <taxon>Pterygota</taxon>
        <taxon>Neoptera</taxon>
        <taxon>Endopterygota</taxon>
        <taxon>Lepidoptera</taxon>
        <taxon>Glossata</taxon>
        <taxon>Ditrysia</taxon>
        <taxon>Tineoidea</taxon>
        <taxon>Psychidae</taxon>
        <taxon>Oiketicinae</taxon>
        <taxon>Eumeta</taxon>
    </lineage>
</organism>
<dbReference type="EMBL" id="BGZK01000519">
    <property type="protein sequence ID" value="GBP48242.1"/>
    <property type="molecule type" value="Genomic_DNA"/>
</dbReference>
<dbReference type="Proteomes" id="UP000299102">
    <property type="component" value="Unassembled WGS sequence"/>
</dbReference>
<accession>A0A4C1WCN9</accession>
<evidence type="ECO:0000313" key="1">
    <source>
        <dbReference type="EMBL" id="GBP48242.1"/>
    </source>
</evidence>